<dbReference type="AlphaFoldDB" id="A0A388TF18"/>
<organism evidence="1 2">
    <name type="scientific">Termititenax aidoneus</name>
    <dbReference type="NCBI Taxonomy" id="2218524"/>
    <lineage>
        <taxon>Bacteria</taxon>
        <taxon>Bacillati</taxon>
        <taxon>Candidatus Margulisiibacteriota</taxon>
        <taxon>Candidatus Termititenacia</taxon>
        <taxon>Candidatus Termititenacales</taxon>
        <taxon>Candidatus Termititenacaceae</taxon>
        <taxon>Candidatus Termititenax</taxon>
    </lineage>
</organism>
<dbReference type="Proteomes" id="UP000269352">
    <property type="component" value="Unassembled WGS sequence"/>
</dbReference>
<protein>
    <submittedName>
        <fullName evidence="1">Uncharacterized protein</fullName>
    </submittedName>
</protein>
<evidence type="ECO:0000313" key="2">
    <source>
        <dbReference type="Proteomes" id="UP000269352"/>
    </source>
</evidence>
<dbReference type="EMBL" id="BGZN01000058">
    <property type="protein sequence ID" value="GBR74596.1"/>
    <property type="molecule type" value="Genomic_DNA"/>
</dbReference>
<feature type="non-terminal residue" evidence="1">
    <location>
        <position position="297"/>
    </location>
</feature>
<evidence type="ECO:0000313" key="1">
    <source>
        <dbReference type="EMBL" id="GBR74596.1"/>
    </source>
</evidence>
<gene>
    <name evidence="1" type="ORF">NO1_1745</name>
</gene>
<name>A0A388TF18_TERA1</name>
<reference evidence="1 2" key="1">
    <citation type="journal article" date="2019" name="ISME J.">
        <title>Genome analyses of uncultured TG2/ZB3 bacteria in 'Margulisbacteria' specifically attached to ectosymbiotic spirochetes of protists in the termite gut.</title>
        <authorList>
            <person name="Utami Y.D."/>
            <person name="Kuwahara H."/>
            <person name="Igai K."/>
            <person name="Murakami T."/>
            <person name="Sugaya K."/>
            <person name="Morikawa T."/>
            <person name="Nagura Y."/>
            <person name="Yuki M."/>
            <person name="Deevong P."/>
            <person name="Inoue T."/>
            <person name="Kihara K."/>
            <person name="Lo N."/>
            <person name="Yamada A."/>
            <person name="Ohkuma M."/>
            <person name="Hongoh Y."/>
        </authorList>
    </citation>
    <scope>NUCLEOTIDE SEQUENCE [LARGE SCALE GENOMIC DNA]</scope>
    <source>
        <strain evidence="1">NkOx7-01</strain>
    </source>
</reference>
<sequence>MAETTGQYNSETGEYEFNDGSYAYYSNKDDKLHIVSDNNGPGGALNHHDFGASPASGALPEAWQENLTEYACQDIWGDGGVFAWNSAEPWNSTYEIDETTHNAEEIFNSTWVRNDNDNHKFVLTNTPNTTPQIFDWTDVGQDTVTQFTDTLAGVIKGNSSAFGKIKSNSDGTGSVNGLLNSGDGTKALMDDGSYKSPAFLPIPAALLTALYAEGFNTSASGNAVAAALIALANNSQYSGYVNFETKTGMNLPNTTGTGFTGTLKLYKSITGAYVRAELFMEGDRTTISIAGAWECKW</sequence>
<proteinExistence type="predicted"/>
<keyword evidence="2" id="KW-1185">Reference proteome</keyword>
<comment type="caution">
    <text evidence="1">The sequence shown here is derived from an EMBL/GenBank/DDBJ whole genome shotgun (WGS) entry which is preliminary data.</text>
</comment>
<accession>A0A388TF18</accession>